<dbReference type="EC" id="4.2.1.104" evidence="3"/>
<sequence length="147" mass="16380">MTKNDMRDAILEAKASKGLSWEHIAERVGCAPVFVCATCLGEHSMTQDQAEKLTSVLGLNAEVATALTEIPTKALQGEALMNDPLIYRLKEINLVYGETIKQLIQEKFGDGIMSAIDFTMDIDRIEDPDGDRVQLTMSGKFLPYKRW</sequence>
<dbReference type="InterPro" id="IPR048564">
    <property type="entry name" value="CYNS_N"/>
</dbReference>
<keyword evidence="2 3" id="KW-0456">Lyase</keyword>
<evidence type="ECO:0000259" key="4">
    <source>
        <dbReference type="SMART" id="SM01116"/>
    </source>
</evidence>
<feature type="domain" description="Cyanate lyase C-terminal" evidence="4">
    <location>
        <begin position="75"/>
        <end position="147"/>
    </location>
</feature>
<dbReference type="AlphaFoldDB" id="A0A1H3FSP5"/>
<accession>A0A1H3FSP5</accession>
<dbReference type="NCBIfam" id="NF002773">
    <property type="entry name" value="PRK02866.1"/>
    <property type="match status" value="1"/>
</dbReference>
<dbReference type="OrthoDB" id="9785870at2"/>
<organism evidence="5 6">
    <name type="scientific">Aidingimonas halophila</name>
    <dbReference type="NCBI Taxonomy" id="574349"/>
    <lineage>
        <taxon>Bacteria</taxon>
        <taxon>Pseudomonadati</taxon>
        <taxon>Pseudomonadota</taxon>
        <taxon>Gammaproteobacteria</taxon>
        <taxon>Oceanospirillales</taxon>
        <taxon>Halomonadaceae</taxon>
        <taxon>Aidingimonas</taxon>
    </lineage>
</organism>
<dbReference type="Pfam" id="PF02560">
    <property type="entry name" value="Cyanate_lyase"/>
    <property type="match status" value="1"/>
</dbReference>
<name>A0A1H3FSP5_9GAMM</name>
<dbReference type="SUPFAM" id="SSF47413">
    <property type="entry name" value="lambda repressor-like DNA-binding domains"/>
    <property type="match status" value="1"/>
</dbReference>
<dbReference type="STRING" id="574349.SAMN05443545_108131"/>
<evidence type="ECO:0000256" key="3">
    <source>
        <dbReference type="HAMAP-Rule" id="MF_00535"/>
    </source>
</evidence>
<dbReference type="InterPro" id="IPR003712">
    <property type="entry name" value="Cyanate_lyase_C"/>
</dbReference>
<dbReference type="InterPro" id="IPR036581">
    <property type="entry name" value="Cyanate_lyase_C_sf"/>
</dbReference>
<dbReference type="Gene3D" id="3.30.1160.10">
    <property type="entry name" value="Cyanate lyase, C-terminal domain"/>
    <property type="match status" value="1"/>
</dbReference>
<dbReference type="CDD" id="cd00559">
    <property type="entry name" value="Cyanase_C"/>
    <property type="match status" value="1"/>
</dbReference>
<dbReference type="Pfam" id="PF21291">
    <property type="entry name" value="CYNS_N"/>
    <property type="match status" value="1"/>
</dbReference>
<evidence type="ECO:0000313" key="6">
    <source>
        <dbReference type="Proteomes" id="UP000198500"/>
    </source>
</evidence>
<dbReference type="Gene3D" id="1.10.260.40">
    <property type="entry name" value="lambda repressor-like DNA-binding domains"/>
    <property type="match status" value="1"/>
</dbReference>
<dbReference type="SMART" id="SM01116">
    <property type="entry name" value="Cyanate_lyase"/>
    <property type="match status" value="1"/>
</dbReference>
<gene>
    <name evidence="3" type="primary">cynS</name>
    <name evidence="5" type="ORF">SAMN05443545_108131</name>
</gene>
<dbReference type="RefSeq" id="WP_092571500.1">
    <property type="nucleotide sequence ID" value="NZ_BMXH01000015.1"/>
</dbReference>
<feature type="active site" evidence="3">
    <location>
        <position position="114"/>
    </location>
</feature>
<dbReference type="GO" id="GO:0008824">
    <property type="term" value="F:cyanate hydratase activity"/>
    <property type="evidence" value="ECO:0007669"/>
    <property type="project" value="UniProtKB-UniRule"/>
</dbReference>
<dbReference type="HAMAP" id="MF_00535">
    <property type="entry name" value="Cyanate_hydrat"/>
    <property type="match status" value="1"/>
</dbReference>
<proteinExistence type="inferred from homology"/>
<feature type="active site" evidence="3">
    <location>
        <position position="88"/>
    </location>
</feature>
<dbReference type="InterPro" id="IPR010982">
    <property type="entry name" value="Lambda_DNA-bd_dom_sf"/>
</dbReference>
<dbReference type="Proteomes" id="UP000198500">
    <property type="component" value="Unassembled WGS sequence"/>
</dbReference>
<evidence type="ECO:0000313" key="5">
    <source>
        <dbReference type="EMBL" id="SDX93865.1"/>
    </source>
</evidence>
<dbReference type="EMBL" id="FNNI01000008">
    <property type="protein sequence ID" value="SDX93865.1"/>
    <property type="molecule type" value="Genomic_DNA"/>
</dbReference>
<dbReference type="SUPFAM" id="SSF55234">
    <property type="entry name" value="Cyanase C-terminal domain"/>
    <property type="match status" value="1"/>
</dbReference>
<comment type="similarity">
    <text evidence="3">Belongs to the cyanase family.</text>
</comment>
<dbReference type="InterPro" id="IPR008076">
    <property type="entry name" value="Cyanase"/>
</dbReference>
<comment type="catalytic activity">
    <reaction evidence="3">
        <text>cyanate + hydrogencarbonate + 3 H(+) = NH4(+) + 2 CO2</text>
        <dbReference type="Rhea" id="RHEA:11120"/>
        <dbReference type="ChEBI" id="CHEBI:15378"/>
        <dbReference type="ChEBI" id="CHEBI:16526"/>
        <dbReference type="ChEBI" id="CHEBI:17544"/>
        <dbReference type="ChEBI" id="CHEBI:28938"/>
        <dbReference type="ChEBI" id="CHEBI:29195"/>
        <dbReference type="EC" id="4.2.1.104"/>
    </reaction>
</comment>
<dbReference type="PANTHER" id="PTHR34186">
    <property type="entry name" value="CYANATE HYDRATASE"/>
    <property type="match status" value="1"/>
</dbReference>
<dbReference type="PRINTS" id="PR01693">
    <property type="entry name" value="CYANASE"/>
</dbReference>
<evidence type="ECO:0000256" key="2">
    <source>
        <dbReference type="ARBA" id="ARBA00023239"/>
    </source>
</evidence>
<reference evidence="5 6" key="1">
    <citation type="submission" date="2016-10" db="EMBL/GenBank/DDBJ databases">
        <authorList>
            <person name="de Groot N.N."/>
        </authorList>
    </citation>
    <scope>NUCLEOTIDE SEQUENCE [LARGE SCALE GENOMIC DNA]</scope>
    <source>
        <strain evidence="5 6">DSM 19219</strain>
    </source>
</reference>
<evidence type="ECO:0000256" key="1">
    <source>
        <dbReference type="ARBA" id="ARBA00003561"/>
    </source>
</evidence>
<dbReference type="PANTHER" id="PTHR34186:SF2">
    <property type="entry name" value="CYANATE HYDRATASE"/>
    <property type="match status" value="1"/>
</dbReference>
<dbReference type="PIRSF" id="PIRSF001263">
    <property type="entry name" value="Cyanate_hydratas"/>
    <property type="match status" value="1"/>
</dbReference>
<keyword evidence="6" id="KW-1185">Reference proteome</keyword>
<dbReference type="NCBIfam" id="TIGR00673">
    <property type="entry name" value="cynS"/>
    <property type="match status" value="1"/>
</dbReference>
<feature type="active site" evidence="3">
    <location>
        <position position="91"/>
    </location>
</feature>
<comment type="function">
    <text evidence="1 3">Catalyzes the reaction of cyanate with bicarbonate to produce ammonia and carbon dioxide.</text>
</comment>
<protein>
    <recommendedName>
        <fullName evidence="3">Cyanate hydratase</fullName>
        <shortName evidence="3">Cyanase</shortName>
        <ecNumber evidence="3">4.2.1.104</ecNumber>
    </recommendedName>
    <alternativeName>
        <fullName evidence="3">Cyanate hydrolase</fullName>
    </alternativeName>
    <alternativeName>
        <fullName evidence="3">Cyanate lyase</fullName>
    </alternativeName>
</protein>
<dbReference type="GO" id="GO:0003677">
    <property type="term" value="F:DNA binding"/>
    <property type="evidence" value="ECO:0007669"/>
    <property type="project" value="InterPro"/>
</dbReference>